<reference evidence="2" key="4">
    <citation type="submission" date="2019-03" db="UniProtKB">
        <authorList>
            <consortium name="EnsemblPlants"/>
        </authorList>
    </citation>
    <scope>IDENTIFICATION</scope>
</reference>
<dbReference type="Gramene" id="AET5Gv20299600.3">
    <property type="protein sequence ID" value="AET5Gv20299600.3"/>
    <property type="gene ID" value="AET5Gv20299600"/>
</dbReference>
<evidence type="ECO:0000256" key="1">
    <source>
        <dbReference type="SAM" id="MobiDB-lite"/>
    </source>
</evidence>
<organism evidence="2 3">
    <name type="scientific">Aegilops tauschii subsp. strangulata</name>
    <name type="common">Goatgrass</name>
    <dbReference type="NCBI Taxonomy" id="200361"/>
    <lineage>
        <taxon>Eukaryota</taxon>
        <taxon>Viridiplantae</taxon>
        <taxon>Streptophyta</taxon>
        <taxon>Embryophyta</taxon>
        <taxon>Tracheophyta</taxon>
        <taxon>Spermatophyta</taxon>
        <taxon>Magnoliopsida</taxon>
        <taxon>Liliopsida</taxon>
        <taxon>Poales</taxon>
        <taxon>Poaceae</taxon>
        <taxon>BOP clade</taxon>
        <taxon>Pooideae</taxon>
        <taxon>Triticodae</taxon>
        <taxon>Triticeae</taxon>
        <taxon>Triticinae</taxon>
        <taxon>Aegilops</taxon>
    </lineage>
</organism>
<protein>
    <submittedName>
        <fullName evidence="2">Uncharacterized protein</fullName>
    </submittedName>
</protein>
<dbReference type="Proteomes" id="UP000015105">
    <property type="component" value="Chromosome 5D"/>
</dbReference>
<feature type="region of interest" description="Disordered" evidence="1">
    <location>
        <begin position="1"/>
        <end position="42"/>
    </location>
</feature>
<sequence>AALHGCTPTHVQENPKRQAPSRLGSPIGSKPNMSSSVGGGGGGGAALAGGDVAGLLDKAKELDQLRKEQDDVATEINKIHKKIISCKQFARGPSPFSMLSFVWLSFRSIDTDFELLRISYFH</sequence>
<reference evidence="2" key="3">
    <citation type="journal article" date="2017" name="Nature">
        <title>Genome sequence of the progenitor of the wheat D genome Aegilops tauschii.</title>
        <authorList>
            <person name="Luo M.C."/>
            <person name="Gu Y.Q."/>
            <person name="Puiu D."/>
            <person name="Wang H."/>
            <person name="Twardziok S.O."/>
            <person name="Deal K.R."/>
            <person name="Huo N."/>
            <person name="Zhu T."/>
            <person name="Wang L."/>
            <person name="Wang Y."/>
            <person name="McGuire P.E."/>
            <person name="Liu S."/>
            <person name="Long H."/>
            <person name="Ramasamy R.K."/>
            <person name="Rodriguez J.C."/>
            <person name="Van S.L."/>
            <person name="Yuan L."/>
            <person name="Wang Z."/>
            <person name="Xia Z."/>
            <person name="Xiao L."/>
            <person name="Anderson O.D."/>
            <person name="Ouyang S."/>
            <person name="Liang Y."/>
            <person name="Zimin A.V."/>
            <person name="Pertea G."/>
            <person name="Qi P."/>
            <person name="Bennetzen J.L."/>
            <person name="Dai X."/>
            <person name="Dawson M.W."/>
            <person name="Muller H.G."/>
            <person name="Kugler K."/>
            <person name="Rivarola-Duarte L."/>
            <person name="Spannagl M."/>
            <person name="Mayer K.F.X."/>
            <person name="Lu F.H."/>
            <person name="Bevan M.W."/>
            <person name="Leroy P."/>
            <person name="Li P."/>
            <person name="You F.M."/>
            <person name="Sun Q."/>
            <person name="Liu Z."/>
            <person name="Lyons E."/>
            <person name="Wicker T."/>
            <person name="Salzberg S.L."/>
            <person name="Devos K.M."/>
            <person name="Dvorak J."/>
        </authorList>
    </citation>
    <scope>NUCLEOTIDE SEQUENCE [LARGE SCALE GENOMIC DNA]</scope>
    <source>
        <strain evidence="2">cv. AL8/78</strain>
    </source>
</reference>
<keyword evidence="3" id="KW-1185">Reference proteome</keyword>
<dbReference type="EnsemblPlants" id="AET5Gv20299600.3">
    <property type="protein sequence ID" value="AET5Gv20299600.3"/>
    <property type="gene ID" value="AET5Gv20299600"/>
</dbReference>
<reference evidence="3" key="1">
    <citation type="journal article" date="2014" name="Science">
        <title>Ancient hybridizations among the ancestral genomes of bread wheat.</title>
        <authorList>
            <consortium name="International Wheat Genome Sequencing Consortium,"/>
            <person name="Marcussen T."/>
            <person name="Sandve S.R."/>
            <person name="Heier L."/>
            <person name="Spannagl M."/>
            <person name="Pfeifer M."/>
            <person name="Jakobsen K.S."/>
            <person name="Wulff B.B."/>
            <person name="Steuernagel B."/>
            <person name="Mayer K.F."/>
            <person name="Olsen O.A."/>
        </authorList>
    </citation>
    <scope>NUCLEOTIDE SEQUENCE [LARGE SCALE GENOMIC DNA]</scope>
    <source>
        <strain evidence="3">cv. AL8/78</strain>
    </source>
</reference>
<proteinExistence type="predicted"/>
<name>A0A453K626_AEGTS</name>
<evidence type="ECO:0000313" key="3">
    <source>
        <dbReference type="Proteomes" id="UP000015105"/>
    </source>
</evidence>
<reference evidence="2" key="5">
    <citation type="journal article" date="2021" name="G3 (Bethesda)">
        <title>Aegilops tauschii genome assembly Aet v5.0 features greater sequence contiguity and improved annotation.</title>
        <authorList>
            <person name="Wang L."/>
            <person name="Zhu T."/>
            <person name="Rodriguez J.C."/>
            <person name="Deal K.R."/>
            <person name="Dubcovsky J."/>
            <person name="McGuire P.E."/>
            <person name="Lux T."/>
            <person name="Spannagl M."/>
            <person name="Mayer K.F.X."/>
            <person name="Baldrich P."/>
            <person name="Meyers B.C."/>
            <person name="Huo N."/>
            <person name="Gu Y.Q."/>
            <person name="Zhou H."/>
            <person name="Devos K.M."/>
            <person name="Bennetzen J.L."/>
            <person name="Unver T."/>
            <person name="Budak H."/>
            <person name="Gulick P.J."/>
            <person name="Galiba G."/>
            <person name="Kalapos B."/>
            <person name="Nelson D.R."/>
            <person name="Li P."/>
            <person name="You F.M."/>
            <person name="Luo M.C."/>
            <person name="Dvorak J."/>
        </authorList>
    </citation>
    <scope>NUCLEOTIDE SEQUENCE [LARGE SCALE GENOMIC DNA]</scope>
    <source>
        <strain evidence="2">cv. AL8/78</strain>
    </source>
</reference>
<dbReference type="AlphaFoldDB" id="A0A453K626"/>
<evidence type="ECO:0000313" key="2">
    <source>
        <dbReference type="EnsemblPlants" id="AET5Gv20299600.3"/>
    </source>
</evidence>
<reference evidence="3" key="2">
    <citation type="journal article" date="2017" name="Nat. Plants">
        <title>The Aegilops tauschii genome reveals multiple impacts of transposons.</title>
        <authorList>
            <person name="Zhao G."/>
            <person name="Zou C."/>
            <person name="Li K."/>
            <person name="Wang K."/>
            <person name="Li T."/>
            <person name="Gao L."/>
            <person name="Zhang X."/>
            <person name="Wang H."/>
            <person name="Yang Z."/>
            <person name="Liu X."/>
            <person name="Jiang W."/>
            <person name="Mao L."/>
            <person name="Kong X."/>
            <person name="Jiao Y."/>
            <person name="Jia J."/>
        </authorList>
    </citation>
    <scope>NUCLEOTIDE SEQUENCE [LARGE SCALE GENOMIC DNA]</scope>
    <source>
        <strain evidence="3">cv. AL8/78</strain>
    </source>
</reference>
<accession>A0A453K626</accession>